<dbReference type="GO" id="GO:0045296">
    <property type="term" value="F:cadherin binding"/>
    <property type="evidence" value="ECO:0007669"/>
    <property type="project" value="TreeGrafter"/>
</dbReference>
<comment type="caution">
    <text evidence="19">The sequence shown here is derived from an EMBL/GenBank/DDBJ whole genome shotgun (WGS) entry which is preliminary data.</text>
</comment>
<dbReference type="FunFam" id="2.60.40.60:FF:000126">
    <property type="entry name" value="Cadherin-related family member 1"/>
    <property type="match status" value="1"/>
</dbReference>
<feature type="compositionally biased region" description="Low complexity" evidence="16">
    <location>
        <begin position="919"/>
        <end position="928"/>
    </location>
</feature>
<sequence length="955" mass="103931">YEKQPSRQFPDPQHHKVKIRVHAQANFAPYFFDNGVGSTNGNMALFSLPEDTPVGSHVYTLNGTDPEGDPISYHISFDPSTRSVFSVDPNFGNITLIEELDREREDEIEAIISISDGLNLVAEKVTILVTDANDEAPRFIQEPYVVQVPEDTPAGSSIAKVHAVDRDTGSGGSVTYFLKNPHSTKFSVDRHSGVLRLQAGATLDYEKARAHFIAVVAKDGGGRLRGADVALSATTMVTVNVEDVQDMAPVFVGTPYYGYVYEDTLPVGGCAPQPSVTSGHLLPCPLPCQRIPLLDGWARPGVALLGSHGGWLWTRSDSGHKQVVLHGEAAAPVPHKGSEVLTVIAMDGDRGKPNRVLYSLVNGTDGAFEINETSGAISITQSPARLRREVYELHVQVPSHELGLPHPSALKVTEVSSAGTPAAQAMAPVTIRIVNLNNHPPTFYGESGPQNRFELSMYEHPPQGEILRGLKITVNDSDQGANAKFNLRLVGPGGIFRVVPQTVLNEAQVTIIVENSATIDFEKFKVLTFKLLAIEVNTPEKFSSTADIVIQLLDTNDNVPKFTSHYYIARIPENAPGGSNVLAVTAVDPDTGPWGEVKYSIYGSGADLFLIHPSSGIIYTQPWANLDAEGTARYNFYVKAEDMEGRYSLAEVFVTLLDVNDHYPQFGKSVQEKTMVLGTPVKIEATDQDAEEPNNLVDYSITHAEPANVFDIDAHTGEIRLKNSIRSLDALHNVTPSGDHTWSLEVQAKDRGSPSFSTTALLKIDIVDTEMLSRNPMAAFLMQTKDNPMKAVGVLAGIMAIIVAVTVLISTATFWRNKKSNKVLPVRRVLRKRPSPAPRTGRIEWLKFRRTKAVDKFVLREDPPNENCNNNSLGSAPPPKAPAPPPPPSMAPSMGPAHWMVPTVSGSLAPQQPHPSPKPKASAKPKAAGRPVQSALVSELRQKFEKKNVHNKAYF</sequence>
<evidence type="ECO:0000256" key="10">
    <source>
        <dbReference type="ARBA" id="ARBA00044073"/>
    </source>
</evidence>
<dbReference type="PRINTS" id="PR00205">
    <property type="entry name" value="CADHERIN"/>
</dbReference>
<dbReference type="GO" id="GO:0044331">
    <property type="term" value="P:cell-cell adhesion mediated by cadherin"/>
    <property type="evidence" value="ECO:0007669"/>
    <property type="project" value="TreeGrafter"/>
</dbReference>
<dbReference type="GO" id="GO:0008013">
    <property type="term" value="F:beta-catenin binding"/>
    <property type="evidence" value="ECO:0007669"/>
    <property type="project" value="TreeGrafter"/>
</dbReference>
<evidence type="ECO:0000256" key="7">
    <source>
        <dbReference type="ARBA" id="ARBA00022989"/>
    </source>
</evidence>
<dbReference type="OrthoDB" id="6510378at2759"/>
<evidence type="ECO:0000259" key="18">
    <source>
        <dbReference type="PROSITE" id="PS50268"/>
    </source>
</evidence>
<feature type="compositionally biased region" description="Pro residues" evidence="16">
    <location>
        <begin position="876"/>
        <end position="890"/>
    </location>
</feature>
<evidence type="ECO:0000256" key="1">
    <source>
        <dbReference type="ARBA" id="ARBA00004167"/>
    </source>
</evidence>
<keyword evidence="2 17" id="KW-0812">Transmembrane</keyword>
<keyword evidence="9" id="KW-0675">Receptor</keyword>
<feature type="domain" description="Cadherin" evidence="18">
    <location>
        <begin position="46"/>
        <end position="139"/>
    </location>
</feature>
<evidence type="ECO:0000256" key="3">
    <source>
        <dbReference type="ARBA" id="ARBA00022729"/>
    </source>
</evidence>
<reference evidence="19 20" key="1">
    <citation type="journal article" date="2019" name="PLoS ONE">
        <title>Genomic analyses reveal an absence of contemporary introgressive admixture between fin whales and blue whales, despite known hybrids.</title>
        <authorList>
            <person name="Westbury M.V."/>
            <person name="Petersen B."/>
            <person name="Lorenzen E.D."/>
        </authorList>
    </citation>
    <scope>NUCLEOTIDE SEQUENCE [LARGE SCALE GENOMIC DNA]</scope>
    <source>
        <strain evidence="19">FinWhale-01</strain>
    </source>
</reference>
<name>A0A6A1Q8U3_BALPH</name>
<evidence type="ECO:0000256" key="9">
    <source>
        <dbReference type="ARBA" id="ARBA00023170"/>
    </source>
</evidence>
<dbReference type="GO" id="GO:0016477">
    <property type="term" value="P:cell migration"/>
    <property type="evidence" value="ECO:0007669"/>
    <property type="project" value="TreeGrafter"/>
</dbReference>
<dbReference type="SUPFAM" id="SSF49313">
    <property type="entry name" value="Cadherin-like"/>
    <property type="match status" value="6"/>
</dbReference>
<dbReference type="EMBL" id="SGJD01000518">
    <property type="protein sequence ID" value="KAB0404892.1"/>
    <property type="molecule type" value="Genomic_DNA"/>
</dbReference>
<dbReference type="PROSITE" id="PS50268">
    <property type="entry name" value="CADHERIN_2"/>
    <property type="match status" value="6"/>
</dbReference>
<feature type="domain" description="Cadherin" evidence="18">
    <location>
        <begin position="678"/>
        <end position="778"/>
    </location>
</feature>
<keyword evidence="3" id="KW-0732">Signal</keyword>
<evidence type="ECO:0000256" key="11">
    <source>
        <dbReference type="ARBA" id="ARBA00044253"/>
    </source>
</evidence>
<dbReference type="InterPro" id="IPR015919">
    <property type="entry name" value="Cadherin-like_sf"/>
</dbReference>
<evidence type="ECO:0000256" key="15">
    <source>
        <dbReference type="PROSITE-ProRule" id="PRU00043"/>
    </source>
</evidence>
<dbReference type="InterPro" id="IPR020894">
    <property type="entry name" value="Cadherin_CS"/>
</dbReference>
<proteinExistence type="predicted"/>
<feature type="region of interest" description="Disordered" evidence="16">
    <location>
        <begin position="859"/>
        <end position="937"/>
    </location>
</feature>
<evidence type="ECO:0000256" key="6">
    <source>
        <dbReference type="ARBA" id="ARBA00022889"/>
    </source>
</evidence>
<dbReference type="PANTHER" id="PTHR24027">
    <property type="entry name" value="CADHERIN-23"/>
    <property type="match status" value="1"/>
</dbReference>
<dbReference type="GO" id="GO:0005912">
    <property type="term" value="C:adherens junction"/>
    <property type="evidence" value="ECO:0007669"/>
    <property type="project" value="TreeGrafter"/>
</dbReference>
<evidence type="ECO:0000313" key="19">
    <source>
        <dbReference type="EMBL" id="KAB0404892.1"/>
    </source>
</evidence>
<evidence type="ECO:0000256" key="16">
    <source>
        <dbReference type="SAM" id="MobiDB-lite"/>
    </source>
</evidence>
<accession>A0A6A1Q8U3</accession>
<evidence type="ECO:0000256" key="13">
    <source>
        <dbReference type="ARBA" id="ARBA00058555"/>
    </source>
</evidence>
<feature type="non-terminal residue" evidence="19">
    <location>
        <position position="1"/>
    </location>
</feature>
<dbReference type="GO" id="GO:0007156">
    <property type="term" value="P:homophilic cell adhesion via plasma membrane adhesion molecules"/>
    <property type="evidence" value="ECO:0007669"/>
    <property type="project" value="InterPro"/>
</dbReference>
<dbReference type="CDD" id="cd11304">
    <property type="entry name" value="Cadherin_repeat"/>
    <property type="match status" value="6"/>
</dbReference>
<dbReference type="GO" id="GO:0045494">
    <property type="term" value="P:photoreceptor cell maintenance"/>
    <property type="evidence" value="ECO:0007669"/>
    <property type="project" value="UniProtKB-ARBA"/>
</dbReference>
<feature type="domain" description="Cadherin" evidence="18">
    <location>
        <begin position="449"/>
        <end position="562"/>
    </location>
</feature>
<evidence type="ECO:0000256" key="8">
    <source>
        <dbReference type="ARBA" id="ARBA00023136"/>
    </source>
</evidence>
<dbReference type="InterPro" id="IPR039808">
    <property type="entry name" value="Cadherin"/>
</dbReference>
<dbReference type="Proteomes" id="UP000437017">
    <property type="component" value="Unassembled WGS sequence"/>
</dbReference>
<feature type="domain" description="Cadherin" evidence="18">
    <location>
        <begin position="337"/>
        <end position="443"/>
    </location>
</feature>
<dbReference type="AlphaFoldDB" id="A0A6A1Q8U3"/>
<keyword evidence="4" id="KW-0677">Repeat</keyword>
<dbReference type="GO" id="GO:0034332">
    <property type="term" value="P:adherens junction organization"/>
    <property type="evidence" value="ECO:0007669"/>
    <property type="project" value="TreeGrafter"/>
</dbReference>
<dbReference type="Pfam" id="PF00028">
    <property type="entry name" value="Cadherin"/>
    <property type="match status" value="4"/>
</dbReference>
<dbReference type="GO" id="GO:0016339">
    <property type="term" value="P:calcium-dependent cell-cell adhesion via plasma membrane cell adhesion molecules"/>
    <property type="evidence" value="ECO:0007669"/>
    <property type="project" value="TreeGrafter"/>
</dbReference>
<feature type="transmembrane region" description="Helical" evidence="17">
    <location>
        <begin position="791"/>
        <end position="815"/>
    </location>
</feature>
<evidence type="ECO:0000256" key="5">
    <source>
        <dbReference type="ARBA" id="ARBA00022837"/>
    </source>
</evidence>
<dbReference type="PANTHER" id="PTHR24027:SF413">
    <property type="entry name" value="CADHERIN RELATED FAMILY MEMBER 1"/>
    <property type="match status" value="1"/>
</dbReference>
<dbReference type="FunFam" id="2.60.40.60:FF:000113">
    <property type="entry name" value="Cadherin-related family member 1"/>
    <property type="match status" value="1"/>
</dbReference>
<comment type="function">
    <text evidence="13">Potential calcium-dependent cell-adhesion protein. May be required for the structural integrity of the outer segment (OS) of photoreceptor cells.</text>
</comment>
<dbReference type="GO" id="GO:0016342">
    <property type="term" value="C:catenin complex"/>
    <property type="evidence" value="ECO:0007669"/>
    <property type="project" value="TreeGrafter"/>
</dbReference>
<evidence type="ECO:0000256" key="4">
    <source>
        <dbReference type="ARBA" id="ARBA00022737"/>
    </source>
</evidence>
<dbReference type="GO" id="GO:0007043">
    <property type="term" value="P:cell-cell junction assembly"/>
    <property type="evidence" value="ECO:0007669"/>
    <property type="project" value="TreeGrafter"/>
</dbReference>
<evidence type="ECO:0000256" key="2">
    <source>
        <dbReference type="ARBA" id="ARBA00022692"/>
    </source>
</evidence>
<organism evidence="19 20">
    <name type="scientific">Balaenoptera physalus</name>
    <name type="common">Fin whale</name>
    <name type="synonym">Balaena physalus</name>
    <dbReference type="NCBI Taxonomy" id="9770"/>
    <lineage>
        <taxon>Eukaryota</taxon>
        <taxon>Metazoa</taxon>
        <taxon>Chordata</taxon>
        <taxon>Craniata</taxon>
        <taxon>Vertebrata</taxon>
        <taxon>Euteleostomi</taxon>
        <taxon>Mammalia</taxon>
        <taxon>Eutheria</taxon>
        <taxon>Laurasiatheria</taxon>
        <taxon>Artiodactyla</taxon>
        <taxon>Whippomorpha</taxon>
        <taxon>Cetacea</taxon>
        <taxon>Mysticeti</taxon>
        <taxon>Balaenopteridae</taxon>
        <taxon>Balaenoptera</taxon>
    </lineage>
</organism>
<evidence type="ECO:0000256" key="17">
    <source>
        <dbReference type="SAM" id="Phobius"/>
    </source>
</evidence>
<evidence type="ECO:0000256" key="12">
    <source>
        <dbReference type="ARBA" id="ARBA00044335"/>
    </source>
</evidence>
<dbReference type="Gene3D" id="2.60.40.60">
    <property type="entry name" value="Cadherins"/>
    <property type="match status" value="6"/>
</dbReference>
<evidence type="ECO:0000256" key="14">
    <source>
        <dbReference type="ARBA" id="ARBA00064085"/>
    </source>
</evidence>
<dbReference type="PROSITE" id="PS00232">
    <property type="entry name" value="CADHERIN_1"/>
    <property type="match status" value="2"/>
</dbReference>
<gene>
    <name evidence="19" type="ORF">E2I00_006668</name>
</gene>
<feature type="domain" description="Cadherin" evidence="18">
    <location>
        <begin position="140"/>
        <end position="251"/>
    </location>
</feature>
<dbReference type="GO" id="GO:0005509">
    <property type="term" value="F:calcium ion binding"/>
    <property type="evidence" value="ECO:0007669"/>
    <property type="project" value="UniProtKB-UniRule"/>
</dbReference>
<evidence type="ECO:0000313" key="20">
    <source>
        <dbReference type="Proteomes" id="UP000437017"/>
    </source>
</evidence>
<dbReference type="SMART" id="SM00112">
    <property type="entry name" value="CA"/>
    <property type="match status" value="6"/>
</dbReference>
<dbReference type="FunFam" id="2.60.40.60:FF:000124">
    <property type="entry name" value="Cadherin-related family member 1"/>
    <property type="match status" value="1"/>
</dbReference>
<keyword evidence="8 17" id="KW-0472">Membrane</keyword>
<keyword evidence="5 15" id="KW-0106">Calcium</keyword>
<keyword evidence="6" id="KW-0130">Cell adhesion</keyword>
<dbReference type="FunFam" id="2.60.40.60:FF:000111">
    <property type="entry name" value="Cadherin-related family member 1"/>
    <property type="match status" value="1"/>
</dbReference>
<comment type="subunit">
    <text evidence="14">Interacts with PROM1.</text>
</comment>
<feature type="domain" description="Cadherin" evidence="18">
    <location>
        <begin position="563"/>
        <end position="666"/>
    </location>
</feature>
<dbReference type="InterPro" id="IPR002126">
    <property type="entry name" value="Cadherin-like_dom"/>
</dbReference>
<keyword evidence="7 17" id="KW-1133">Transmembrane helix</keyword>
<comment type="subcellular location">
    <subcellularLocation>
        <location evidence="1">Membrane</location>
        <topology evidence="1">Single-pass membrane protein</topology>
    </subcellularLocation>
</comment>
<dbReference type="GO" id="GO:0000902">
    <property type="term" value="P:cell morphogenesis"/>
    <property type="evidence" value="ECO:0007669"/>
    <property type="project" value="TreeGrafter"/>
</dbReference>
<protein>
    <recommendedName>
        <fullName evidence="10">Cadherin-related family member 1</fullName>
    </recommendedName>
    <alternativeName>
        <fullName evidence="11">Photoreceptor cadherin</fullName>
    </alternativeName>
    <alternativeName>
        <fullName evidence="12">Protocadherin-21</fullName>
    </alternativeName>
</protein>
<dbReference type="FunFam" id="2.60.40.60:FF:000122">
    <property type="entry name" value="Cadherin-related family member 1"/>
    <property type="match status" value="1"/>
</dbReference>
<keyword evidence="20" id="KW-1185">Reference proteome</keyword>